<comment type="caution">
    <text evidence="6">Lacks conserved residue(s) required for the propagation of feature annotation.</text>
</comment>
<gene>
    <name evidence="6" type="primary">glyA</name>
    <name evidence="10" type="ORF">A3F94_01395</name>
</gene>
<reference evidence="10 11" key="1">
    <citation type="journal article" date="2016" name="Nat. Commun.">
        <title>Thousands of microbial genomes shed light on interconnected biogeochemical processes in an aquifer system.</title>
        <authorList>
            <person name="Anantharaman K."/>
            <person name="Brown C.T."/>
            <person name="Hug L.A."/>
            <person name="Sharon I."/>
            <person name="Castelle C.J."/>
            <person name="Probst A.J."/>
            <person name="Thomas B.C."/>
            <person name="Singh A."/>
            <person name="Wilkins M.J."/>
            <person name="Karaoz U."/>
            <person name="Brodie E.L."/>
            <person name="Williams K.H."/>
            <person name="Hubbard S.S."/>
            <person name="Banfield J.F."/>
        </authorList>
    </citation>
    <scope>NUCLEOTIDE SEQUENCE [LARGE SCALE GENOMIC DNA]</scope>
</reference>
<keyword evidence="5 6" id="KW-0663">Pyridoxal phosphate</keyword>
<dbReference type="GO" id="GO:0030170">
    <property type="term" value="F:pyridoxal phosphate binding"/>
    <property type="evidence" value="ECO:0007669"/>
    <property type="project" value="UniProtKB-UniRule"/>
</dbReference>
<evidence type="ECO:0000256" key="7">
    <source>
        <dbReference type="PIRSR" id="PIRSR000412-50"/>
    </source>
</evidence>
<evidence type="ECO:0000256" key="5">
    <source>
        <dbReference type="ARBA" id="ARBA00022898"/>
    </source>
</evidence>
<keyword evidence="6" id="KW-0028">Amino-acid biosynthesis</keyword>
<dbReference type="EMBL" id="MHOK01000022">
    <property type="protein sequence ID" value="OGZ61488.1"/>
    <property type="molecule type" value="Genomic_DNA"/>
</dbReference>
<dbReference type="STRING" id="1802165.A3F94_01395"/>
<dbReference type="SUPFAM" id="SSF53383">
    <property type="entry name" value="PLP-dependent transferases"/>
    <property type="match status" value="1"/>
</dbReference>
<dbReference type="AlphaFoldDB" id="A0A1G2HHX0"/>
<dbReference type="InterPro" id="IPR015422">
    <property type="entry name" value="PyrdxlP-dep_Trfase_small"/>
</dbReference>
<dbReference type="NCBIfam" id="NF000586">
    <property type="entry name" value="PRK00011.1"/>
    <property type="match status" value="1"/>
</dbReference>
<dbReference type="InterPro" id="IPR019798">
    <property type="entry name" value="Ser_HO-MeTrfase_PLP_BS"/>
</dbReference>
<name>A0A1G2HHX0_9BACT</name>
<comment type="function">
    <text evidence="6">Catalyzes the reversible interconversion of serine and glycine with tetrahydrofolate (THF) serving as the one-carbon carrier. This reaction serves as the major source of one-carbon groups required for the biosynthesis of purines, thymidylate, methionine, and other important biomolecules. Also exhibits THF-independent aldolase activity toward beta-hydroxyamino acids, producing glycine and aldehydes, via a retro-aldol mechanism.</text>
</comment>
<dbReference type="UniPathway" id="UPA00193"/>
<comment type="subcellular location">
    <subcellularLocation>
        <location evidence="6">Cytoplasm</location>
    </subcellularLocation>
</comment>
<feature type="site" description="Plays an important role in substrate specificity" evidence="6">
    <location>
        <position position="228"/>
    </location>
</feature>
<evidence type="ECO:0000256" key="2">
    <source>
        <dbReference type="ARBA" id="ARBA00006376"/>
    </source>
</evidence>
<evidence type="ECO:0000313" key="10">
    <source>
        <dbReference type="EMBL" id="OGZ61488.1"/>
    </source>
</evidence>
<dbReference type="GO" id="GO:0004372">
    <property type="term" value="F:glycine hydroxymethyltransferase activity"/>
    <property type="evidence" value="ECO:0007669"/>
    <property type="project" value="UniProtKB-UniRule"/>
</dbReference>
<comment type="catalytic activity">
    <reaction evidence="6">
        <text>(6R)-5,10-methylene-5,6,7,8-tetrahydrofolate + glycine + H2O = (6S)-5,6,7,8-tetrahydrofolate + L-serine</text>
        <dbReference type="Rhea" id="RHEA:15481"/>
        <dbReference type="ChEBI" id="CHEBI:15377"/>
        <dbReference type="ChEBI" id="CHEBI:15636"/>
        <dbReference type="ChEBI" id="CHEBI:33384"/>
        <dbReference type="ChEBI" id="CHEBI:57305"/>
        <dbReference type="ChEBI" id="CHEBI:57453"/>
        <dbReference type="EC" id="2.1.2.1"/>
    </reaction>
</comment>
<keyword evidence="6" id="KW-0963">Cytoplasm</keyword>
<comment type="similarity">
    <text evidence="2 6">Belongs to the SHMT family.</text>
</comment>
<keyword evidence="10" id="KW-0489">Methyltransferase</keyword>
<evidence type="ECO:0000256" key="1">
    <source>
        <dbReference type="ARBA" id="ARBA00001933"/>
    </source>
</evidence>
<dbReference type="GO" id="GO:0005737">
    <property type="term" value="C:cytoplasm"/>
    <property type="evidence" value="ECO:0007669"/>
    <property type="project" value="UniProtKB-SubCell"/>
</dbReference>
<comment type="pathway">
    <text evidence="6">One-carbon metabolism; tetrahydrofolate interconversion.</text>
</comment>
<proteinExistence type="inferred from homology"/>
<comment type="pathway">
    <text evidence="6">Amino-acid biosynthesis; glycine biosynthesis; glycine from L-serine: step 1/1.</text>
</comment>
<organism evidence="10 11">
    <name type="scientific">Candidatus Spechtbacteria bacterium RIFCSPLOWO2_12_FULL_38_22</name>
    <dbReference type="NCBI Taxonomy" id="1802165"/>
    <lineage>
        <taxon>Bacteria</taxon>
        <taxon>Candidatus Spechtiibacteriota</taxon>
    </lineage>
</organism>
<dbReference type="GO" id="GO:0035999">
    <property type="term" value="P:tetrahydrofolate interconversion"/>
    <property type="evidence" value="ECO:0007669"/>
    <property type="project" value="UniProtKB-UniRule"/>
</dbReference>
<evidence type="ECO:0000259" key="9">
    <source>
        <dbReference type="Pfam" id="PF00464"/>
    </source>
</evidence>
<dbReference type="PANTHER" id="PTHR11680:SF35">
    <property type="entry name" value="SERINE HYDROXYMETHYLTRANSFERASE 1"/>
    <property type="match status" value="1"/>
</dbReference>
<accession>A0A1G2HHX0</accession>
<feature type="modified residue" description="N6-(pyridoxal phosphate)lysine" evidence="6 7">
    <location>
        <position position="229"/>
    </location>
</feature>
<feature type="domain" description="Serine hydroxymethyltransferase-like" evidence="9">
    <location>
        <begin position="2"/>
        <end position="383"/>
    </location>
</feature>
<dbReference type="InterPro" id="IPR049943">
    <property type="entry name" value="Ser_HO-MeTrfase-like"/>
</dbReference>
<dbReference type="Gene3D" id="3.40.640.10">
    <property type="entry name" value="Type I PLP-dependent aspartate aminotransferase-like (Major domain)"/>
    <property type="match status" value="1"/>
</dbReference>
<dbReference type="GO" id="GO:0019264">
    <property type="term" value="P:glycine biosynthetic process from serine"/>
    <property type="evidence" value="ECO:0007669"/>
    <property type="project" value="UniProtKB-UniRule"/>
</dbReference>
<dbReference type="CDD" id="cd00378">
    <property type="entry name" value="SHMT"/>
    <property type="match status" value="1"/>
</dbReference>
<dbReference type="GO" id="GO:0008168">
    <property type="term" value="F:methyltransferase activity"/>
    <property type="evidence" value="ECO:0007669"/>
    <property type="project" value="UniProtKB-KW"/>
</dbReference>
<dbReference type="GO" id="GO:0032259">
    <property type="term" value="P:methylation"/>
    <property type="evidence" value="ECO:0007669"/>
    <property type="project" value="UniProtKB-KW"/>
</dbReference>
<evidence type="ECO:0000256" key="6">
    <source>
        <dbReference type="HAMAP-Rule" id="MF_00051"/>
    </source>
</evidence>
<protein>
    <recommendedName>
        <fullName evidence="6">Serine hydroxymethyltransferase</fullName>
        <shortName evidence="6">SHMT</shortName>
        <shortName evidence="6">Serine methylase</shortName>
        <ecNumber evidence="6">2.1.2.1</ecNumber>
    </recommendedName>
</protein>
<dbReference type="PROSITE" id="PS00096">
    <property type="entry name" value="SHMT"/>
    <property type="match status" value="1"/>
</dbReference>
<comment type="caution">
    <text evidence="10">The sequence shown here is derived from an EMBL/GenBank/DDBJ whole genome shotgun (WGS) entry which is preliminary data.</text>
</comment>
<dbReference type="Pfam" id="PF00464">
    <property type="entry name" value="SHMT"/>
    <property type="match status" value="1"/>
</dbReference>
<feature type="binding site" evidence="6">
    <location>
        <position position="115"/>
    </location>
    <ligand>
        <name>(6S)-5,6,7,8-tetrahydrofolate</name>
        <dbReference type="ChEBI" id="CHEBI:57453"/>
    </ligand>
</feature>
<dbReference type="PANTHER" id="PTHR11680">
    <property type="entry name" value="SERINE HYDROXYMETHYLTRANSFERASE"/>
    <property type="match status" value="1"/>
</dbReference>
<dbReference type="InterPro" id="IPR015421">
    <property type="entry name" value="PyrdxlP-dep_Trfase_major"/>
</dbReference>
<evidence type="ECO:0000256" key="3">
    <source>
        <dbReference type="ARBA" id="ARBA00022563"/>
    </source>
</evidence>
<comment type="subunit">
    <text evidence="6">Homodimer.</text>
</comment>
<evidence type="ECO:0000256" key="8">
    <source>
        <dbReference type="SAM" id="MobiDB-lite"/>
    </source>
</evidence>
<comment type="cofactor">
    <cofactor evidence="1 6 7">
        <name>pyridoxal 5'-phosphate</name>
        <dbReference type="ChEBI" id="CHEBI:597326"/>
    </cofactor>
</comment>
<feature type="region of interest" description="Disordered" evidence="8">
    <location>
        <begin position="344"/>
        <end position="363"/>
    </location>
</feature>
<dbReference type="Proteomes" id="UP000176770">
    <property type="component" value="Unassembled WGS sequence"/>
</dbReference>
<evidence type="ECO:0000256" key="4">
    <source>
        <dbReference type="ARBA" id="ARBA00022679"/>
    </source>
</evidence>
<keyword evidence="3 6" id="KW-0554">One-carbon metabolism</keyword>
<dbReference type="EC" id="2.1.2.1" evidence="6"/>
<dbReference type="InterPro" id="IPR001085">
    <property type="entry name" value="Ser_HO-MeTrfase"/>
</dbReference>
<dbReference type="PIRSF" id="PIRSF000412">
    <property type="entry name" value="SHMT"/>
    <property type="match status" value="1"/>
</dbReference>
<dbReference type="Gene3D" id="3.90.1150.10">
    <property type="entry name" value="Aspartate Aminotransferase, domain 1"/>
    <property type="match status" value="1"/>
</dbReference>
<dbReference type="UniPathway" id="UPA00288">
    <property type="reaction ID" value="UER01023"/>
</dbReference>
<dbReference type="InterPro" id="IPR015424">
    <property type="entry name" value="PyrdxlP-dep_Trfase"/>
</dbReference>
<feature type="binding site" evidence="6">
    <location>
        <begin position="119"/>
        <end position="121"/>
    </location>
    <ligand>
        <name>(6S)-5,6,7,8-tetrahydrofolate</name>
        <dbReference type="ChEBI" id="CHEBI:57453"/>
    </ligand>
</feature>
<dbReference type="HAMAP" id="MF_00051">
    <property type="entry name" value="SHMT"/>
    <property type="match status" value="1"/>
</dbReference>
<sequence length="406" mass="44700">MDKQLDKLNKLEDKRQLETINLIASENYVSPAIREAMSSRLTNKYSEGYPGARYYPGNQYVDEVETLAQKEALKTFNLKNSTWGVNVQPYSGSPANFAVYAAVLEKNDTALGMALSSGGHLTHGFKVSHSGRFFNFFQYGVDKNGLLNYEEVENLAQKYKPRLIVCGASAYSRIINFIKLSKIAKKYNTLLMVDIAHIAGLVATGVHPSPFSAKSGQALADIVTTTTHKTLRGPRGAIIFGRAELMPAINKSIFPGHQGGPHNHQTLAIAQAFIEAQTPKFKQYTVQIIKNTKTLAKELQKLNFNIVSGGTDNHLFLLDLTNKGVSGGDAEKLLEKNNIIANRNTVPNDPRKPFDPSGIRIGTPACTTRGMKEKEMKKIAQLIDKALCGQDVKNEAKKLAMEFPTP</sequence>
<feature type="binding site" evidence="6">
    <location>
        <position position="244"/>
    </location>
    <ligand>
        <name>(6S)-5,6,7,8-tetrahydrofolate</name>
        <dbReference type="ChEBI" id="CHEBI:57453"/>
    </ligand>
</feature>
<dbReference type="InterPro" id="IPR039429">
    <property type="entry name" value="SHMT-like_dom"/>
</dbReference>
<keyword evidence="4 6" id="KW-0808">Transferase</keyword>
<evidence type="ECO:0000313" key="11">
    <source>
        <dbReference type="Proteomes" id="UP000176770"/>
    </source>
</evidence>